<dbReference type="Pfam" id="PF03195">
    <property type="entry name" value="LOB"/>
    <property type="match status" value="1"/>
</dbReference>
<gene>
    <name evidence="4" type="ORF">KI387_037272</name>
    <name evidence="3" type="ORF">KI387_042525</name>
</gene>
<dbReference type="EMBL" id="JAHRHJ020003190">
    <property type="protein sequence ID" value="KAH9292289.1"/>
    <property type="molecule type" value="Genomic_DNA"/>
</dbReference>
<dbReference type="AlphaFoldDB" id="A0AA38C7F0"/>
<accession>A0AA38C7F0</accession>
<dbReference type="PANTHER" id="PTHR31301">
    <property type="entry name" value="LOB DOMAIN-CONTAINING PROTEIN 4-RELATED"/>
    <property type="match status" value="1"/>
</dbReference>
<evidence type="ECO:0000313" key="4">
    <source>
        <dbReference type="EMBL" id="KAH9309361.1"/>
    </source>
</evidence>
<protein>
    <recommendedName>
        <fullName evidence="2">LOB domain-containing protein</fullName>
    </recommendedName>
</protein>
<evidence type="ECO:0000313" key="5">
    <source>
        <dbReference type="Proteomes" id="UP000824469"/>
    </source>
</evidence>
<dbReference type="PANTHER" id="PTHR31301:SF84">
    <property type="entry name" value="LOB DOMAIN-CONTAINING PROTEIN 12-LIKE"/>
    <property type="match status" value="1"/>
</dbReference>
<comment type="caution">
    <text evidence="3">The sequence shown here is derived from an EMBL/GenBank/DDBJ whole genome shotgun (WGS) entry which is preliminary data.</text>
</comment>
<dbReference type="PROSITE" id="PS50891">
    <property type="entry name" value="LOB"/>
    <property type="match status" value="1"/>
</dbReference>
<organism evidence="3 5">
    <name type="scientific">Taxus chinensis</name>
    <name type="common">Chinese yew</name>
    <name type="synonym">Taxus wallichiana var. chinensis</name>
    <dbReference type="NCBI Taxonomy" id="29808"/>
    <lineage>
        <taxon>Eukaryota</taxon>
        <taxon>Viridiplantae</taxon>
        <taxon>Streptophyta</taxon>
        <taxon>Embryophyta</taxon>
        <taxon>Tracheophyta</taxon>
        <taxon>Spermatophyta</taxon>
        <taxon>Pinopsida</taxon>
        <taxon>Pinidae</taxon>
        <taxon>Conifers II</taxon>
        <taxon>Cupressales</taxon>
        <taxon>Taxaceae</taxon>
        <taxon>Taxus</taxon>
    </lineage>
</organism>
<reference evidence="3 5" key="1">
    <citation type="journal article" date="2021" name="Nat. Plants">
        <title>The Taxus genome provides insights into paclitaxel biosynthesis.</title>
        <authorList>
            <person name="Xiong X."/>
            <person name="Gou J."/>
            <person name="Liao Q."/>
            <person name="Li Y."/>
            <person name="Zhou Q."/>
            <person name="Bi G."/>
            <person name="Li C."/>
            <person name="Du R."/>
            <person name="Wang X."/>
            <person name="Sun T."/>
            <person name="Guo L."/>
            <person name="Liang H."/>
            <person name="Lu P."/>
            <person name="Wu Y."/>
            <person name="Zhang Z."/>
            <person name="Ro D.K."/>
            <person name="Shang Y."/>
            <person name="Huang S."/>
            <person name="Yan J."/>
        </authorList>
    </citation>
    <scope>NUCLEOTIDE SEQUENCE [LARGE SCALE GENOMIC DNA]</scope>
    <source>
        <strain evidence="3">Ta-2019</strain>
    </source>
</reference>
<keyword evidence="5" id="KW-1185">Reference proteome</keyword>
<feature type="domain" description="LOB" evidence="2">
    <location>
        <begin position="10"/>
        <end position="111"/>
    </location>
</feature>
<name>A0AA38C7F0_TAXCH</name>
<proteinExistence type="inferred from homology"/>
<sequence>MGGSKHTGSSPCASCKLLRRRCARDCIFAPYFPADDPYKFACVHKVFGASNVSKMLQELPVANREDAVGSLVYEANARIRNPVYGCVSHISCLEEQVDQLKQQLVLAKTQIGLINGNIFTSELIRLNSNENFDSKQVMAMEHQILQNNYQIAYPSSDHPDQFHVQSPDCMGMRKPTWYAHSQYQH</sequence>
<dbReference type="InterPro" id="IPR004883">
    <property type="entry name" value="LOB"/>
</dbReference>
<dbReference type="EMBL" id="JAHRHJ020000007">
    <property type="protein sequence ID" value="KAH9309361.1"/>
    <property type="molecule type" value="Genomic_DNA"/>
</dbReference>
<evidence type="ECO:0000313" key="3">
    <source>
        <dbReference type="EMBL" id="KAH9292289.1"/>
    </source>
</evidence>
<comment type="similarity">
    <text evidence="1">Belongs to the LOB domain-containing protein family.</text>
</comment>
<evidence type="ECO:0000259" key="2">
    <source>
        <dbReference type="PROSITE" id="PS50891"/>
    </source>
</evidence>
<dbReference type="Proteomes" id="UP000824469">
    <property type="component" value="Unassembled WGS sequence"/>
</dbReference>
<evidence type="ECO:0000256" key="1">
    <source>
        <dbReference type="ARBA" id="ARBA00005474"/>
    </source>
</evidence>